<dbReference type="OMA" id="RATKMYA"/>
<feature type="transmembrane region" description="Helical" evidence="9">
    <location>
        <begin position="103"/>
        <end position="130"/>
    </location>
</feature>
<dbReference type="GO" id="GO:0010043">
    <property type="term" value="P:response to zinc ion"/>
    <property type="evidence" value="ECO:0007669"/>
    <property type="project" value="TreeGrafter"/>
</dbReference>
<dbReference type="NCBIfam" id="TIGR01297">
    <property type="entry name" value="CDF"/>
    <property type="match status" value="1"/>
</dbReference>
<dbReference type="OrthoDB" id="9944568at2759"/>
<evidence type="ECO:0000256" key="4">
    <source>
        <dbReference type="ARBA" id="ARBA00022692"/>
    </source>
</evidence>
<evidence type="ECO:0000313" key="13">
    <source>
        <dbReference type="Proteomes" id="UP000276776"/>
    </source>
</evidence>
<dbReference type="InterPro" id="IPR027469">
    <property type="entry name" value="Cation_efflux_TMD_sf"/>
</dbReference>
<proteinExistence type="inferred from homology"/>
<evidence type="ECO:0000256" key="2">
    <source>
        <dbReference type="ARBA" id="ARBA00008873"/>
    </source>
</evidence>
<keyword evidence="5" id="KW-0862">Zinc</keyword>
<keyword evidence="5" id="KW-0864">Zinc transport</keyword>
<dbReference type="Proteomes" id="UP000276776">
    <property type="component" value="Unassembled WGS sequence"/>
</dbReference>
<organism evidence="14">
    <name type="scientific">Thelazia callipaeda</name>
    <name type="common">Oriental eyeworm</name>
    <name type="synonym">Parasitic nematode</name>
    <dbReference type="NCBI Taxonomy" id="103827"/>
    <lineage>
        <taxon>Eukaryota</taxon>
        <taxon>Metazoa</taxon>
        <taxon>Ecdysozoa</taxon>
        <taxon>Nematoda</taxon>
        <taxon>Chromadorea</taxon>
        <taxon>Rhabditida</taxon>
        <taxon>Spirurina</taxon>
        <taxon>Spiruromorpha</taxon>
        <taxon>Thelazioidea</taxon>
        <taxon>Thelaziidae</taxon>
        <taxon>Thelazia</taxon>
    </lineage>
</organism>
<dbReference type="PANTHER" id="PTHR11562:SF84">
    <property type="entry name" value="LD05335P"/>
    <property type="match status" value="1"/>
</dbReference>
<evidence type="ECO:0000256" key="1">
    <source>
        <dbReference type="ARBA" id="ARBA00004141"/>
    </source>
</evidence>
<name>A0A0N5CMD2_THECL</name>
<gene>
    <name evidence="12" type="ORF">TCLT_LOCUS1309</name>
</gene>
<dbReference type="InterPro" id="IPR002524">
    <property type="entry name" value="Cation_efflux"/>
</dbReference>
<dbReference type="InterPro" id="IPR027470">
    <property type="entry name" value="Cation_efflux_CTD"/>
</dbReference>
<feature type="transmembrane region" description="Helical" evidence="9">
    <location>
        <begin position="238"/>
        <end position="259"/>
    </location>
</feature>
<evidence type="ECO:0000256" key="7">
    <source>
        <dbReference type="ARBA" id="ARBA00023065"/>
    </source>
</evidence>
<feature type="domain" description="Cation efflux protein cytoplasmic" evidence="11">
    <location>
        <begin position="299"/>
        <end position="371"/>
    </location>
</feature>
<keyword evidence="8 9" id="KW-0472">Membrane</keyword>
<evidence type="ECO:0000313" key="14">
    <source>
        <dbReference type="WBParaSite" id="TCLT_0000130801-mRNA-1"/>
    </source>
</evidence>
<dbReference type="EMBL" id="UYYF01000156">
    <property type="protein sequence ID" value="VDM96676.1"/>
    <property type="molecule type" value="Genomic_DNA"/>
</dbReference>
<dbReference type="GO" id="GO:0005385">
    <property type="term" value="F:zinc ion transmembrane transporter activity"/>
    <property type="evidence" value="ECO:0007669"/>
    <property type="project" value="TreeGrafter"/>
</dbReference>
<feature type="transmembrane region" description="Helical" evidence="9">
    <location>
        <begin position="265"/>
        <end position="287"/>
    </location>
</feature>
<dbReference type="PANTHER" id="PTHR11562">
    <property type="entry name" value="CATION EFFLUX PROTEIN/ ZINC TRANSPORTER"/>
    <property type="match status" value="1"/>
</dbReference>
<keyword evidence="4 9" id="KW-0812">Transmembrane</keyword>
<accession>A0A0N5CMD2</accession>
<dbReference type="SUPFAM" id="SSF161111">
    <property type="entry name" value="Cation efflux protein transmembrane domain-like"/>
    <property type="match status" value="1"/>
</dbReference>
<evidence type="ECO:0000259" key="10">
    <source>
        <dbReference type="Pfam" id="PF01545"/>
    </source>
</evidence>
<feature type="domain" description="Cation efflux protein transmembrane" evidence="10">
    <location>
        <begin position="43"/>
        <end position="295"/>
    </location>
</feature>
<evidence type="ECO:0000259" key="11">
    <source>
        <dbReference type="Pfam" id="PF16916"/>
    </source>
</evidence>
<evidence type="ECO:0000256" key="6">
    <source>
        <dbReference type="ARBA" id="ARBA00022989"/>
    </source>
</evidence>
<protein>
    <submittedName>
        <fullName evidence="14">Zinc transporter 2</fullName>
    </submittedName>
</protein>
<evidence type="ECO:0000256" key="5">
    <source>
        <dbReference type="ARBA" id="ARBA00022906"/>
    </source>
</evidence>
<keyword evidence="3" id="KW-0813">Transport</keyword>
<evidence type="ECO:0000256" key="3">
    <source>
        <dbReference type="ARBA" id="ARBA00022448"/>
    </source>
</evidence>
<dbReference type="STRING" id="103827.A0A0N5CMD2"/>
<evidence type="ECO:0000256" key="8">
    <source>
        <dbReference type="ARBA" id="ARBA00023136"/>
    </source>
</evidence>
<dbReference type="Pfam" id="PF01545">
    <property type="entry name" value="Cation_efflux"/>
    <property type="match status" value="1"/>
</dbReference>
<dbReference type="InterPro" id="IPR058533">
    <property type="entry name" value="Cation_efflux_TM"/>
</dbReference>
<dbReference type="Pfam" id="PF16916">
    <property type="entry name" value="ZT_dimer"/>
    <property type="match status" value="1"/>
</dbReference>
<reference evidence="12 13" key="2">
    <citation type="submission" date="2018-11" db="EMBL/GenBank/DDBJ databases">
        <authorList>
            <consortium name="Pathogen Informatics"/>
        </authorList>
    </citation>
    <scope>NUCLEOTIDE SEQUENCE [LARGE SCALE GENOMIC DNA]</scope>
</reference>
<reference evidence="14" key="1">
    <citation type="submission" date="2017-02" db="UniProtKB">
        <authorList>
            <consortium name="WormBaseParasite"/>
        </authorList>
    </citation>
    <scope>IDENTIFICATION</scope>
</reference>
<evidence type="ECO:0000313" key="12">
    <source>
        <dbReference type="EMBL" id="VDM96676.1"/>
    </source>
</evidence>
<keyword evidence="7" id="KW-0406">Ion transport</keyword>
<evidence type="ECO:0000256" key="9">
    <source>
        <dbReference type="SAM" id="Phobius"/>
    </source>
</evidence>
<dbReference type="WBParaSite" id="TCLT_0000130801-mRNA-1">
    <property type="protein sequence ID" value="TCLT_0000130801-mRNA-1"/>
    <property type="gene ID" value="TCLT_0000130801"/>
</dbReference>
<dbReference type="AlphaFoldDB" id="A0A0N5CMD2"/>
<dbReference type="GO" id="GO:0005886">
    <property type="term" value="C:plasma membrane"/>
    <property type="evidence" value="ECO:0007669"/>
    <property type="project" value="TreeGrafter"/>
</dbReference>
<feature type="transmembrane region" description="Helical" evidence="9">
    <location>
        <begin position="142"/>
        <end position="163"/>
    </location>
</feature>
<feature type="transmembrane region" description="Helical" evidence="9">
    <location>
        <begin position="41"/>
        <end position="62"/>
    </location>
</feature>
<keyword evidence="6 9" id="KW-1133">Transmembrane helix</keyword>
<dbReference type="Gene3D" id="1.20.1510.10">
    <property type="entry name" value="Cation efflux protein transmembrane domain"/>
    <property type="match status" value="1"/>
</dbReference>
<comment type="similarity">
    <text evidence="2">Belongs to the cation diffusion facilitator (CDF) transporter (TC 2.A.4) family. SLC30A subfamily.</text>
</comment>
<comment type="subcellular location">
    <subcellularLocation>
        <location evidence="1">Membrane</location>
        <topology evidence="1">Multi-pass membrane protein</topology>
    </subcellularLocation>
</comment>
<keyword evidence="13" id="KW-1185">Reference proteome</keyword>
<sequence>MRVVSPDFEQNIESNNDDIPLYYCDKNDKLKNDNRRALRSLSIASVVTTIFIVIEFLGGYFANSLAVMTDAGHMVSDLLSFFVSIAAIKLAEKEPTKRLPFGYYRAEVLGALVSILMIWTLTAVLVYSAIERTIQQDFKVDAVVMLYTALISVLFNLVMGVILHLGKMPHSHFGASDNHRHEKTTTCTENGTDKVCQEGINNAKCGHDCNQNIIKVPDAPKNNPDQLMSVSNINLRAAFIHVLGDFIQSIGVLAAAVVIKLTDYHLADPICTFLFSILVMLTTFPVVRDSVLVLMESSPRNINLNQLHNDLRLIKGVREVHSLRVWSLTPDKTALCVHLETEKDCDTMVIIHEANEKLRISYRINFITIQVRVATHL</sequence>
<dbReference type="InterPro" id="IPR050681">
    <property type="entry name" value="CDF/SLC30A"/>
</dbReference>